<evidence type="ECO:0000313" key="3">
    <source>
        <dbReference type="EMBL" id="TMW60550.1"/>
    </source>
</evidence>
<feature type="chain" id="PRO_5035421222" evidence="2">
    <location>
        <begin position="22"/>
        <end position="700"/>
    </location>
</feature>
<gene>
    <name evidence="3" type="ORF">Poli38472_000592</name>
</gene>
<evidence type="ECO:0000256" key="2">
    <source>
        <dbReference type="SAM" id="SignalP"/>
    </source>
</evidence>
<sequence>MWTKFSSSVLLLALLAARSTAQNVAVNLAASSPAASSTSSSGAQTNSANAKRDVLITMPIAIDGTTRNLQLLRGESYEDAAISFAQSVGILQHADEIRVREVVGQLSGLLKGKMEEIEAEEAAAAAAAVPQQVLQLTLPLTINGFNSELKKYEGESVEAAVERYLYASGYTMEVMRELYPQIITLVNNKLEELQPPSKELFAFTLTIDGREVVTRHFENGDPMEEAQMTLRSIGVQDAELINRLAPQIAKEISRRIAGLGVQPTQEQEPQQVQQQAPVAQELFSIPLTMNNRPALLVHYEGFTSRESAMRFLEENSVNDANSMNQFVPQLVQLIDNRIAELANQEAQTQPQLQEQEPPVQPPHQVSALKELFSIPLTMNDRAVVLVHYDGLTSRESASRFLSENGVTDANAFNQYLPQLIQVIDTRIAEIVKQETEQAAAAAAAAVEREAEARRAQRVPMVRLPISLGNGHEATLEYFDGDSVERTVELFLSHIGLQEGPDFVANTQRLSELVRREVKTVIEQQAPAQETAPVQPPQALRPQPLLTLPITIGGRVFNLEYFAGQEPAYVANTFCVEKYEIVRAELGLQFDGNQLVECKNVLESTIRTQADLPQQQQQEPVREEPPQRTEPQQPQASPNSRGDHLFTVDVDIDKETTVQLRVYQDDDPEQVARAFCHEHRIDLANIPALVDAIRDQLASLN</sequence>
<accession>A0A8K1CCE5</accession>
<feature type="region of interest" description="Disordered" evidence="1">
    <location>
        <begin position="608"/>
        <end position="643"/>
    </location>
</feature>
<dbReference type="PANTHER" id="PTHR38150">
    <property type="entry name" value="EF-HAND DOMAIN-CONTAINING PROTEIN"/>
    <property type="match status" value="1"/>
</dbReference>
<evidence type="ECO:0000256" key="1">
    <source>
        <dbReference type="SAM" id="MobiDB-lite"/>
    </source>
</evidence>
<keyword evidence="4" id="KW-1185">Reference proteome</keyword>
<evidence type="ECO:0000313" key="4">
    <source>
        <dbReference type="Proteomes" id="UP000794436"/>
    </source>
</evidence>
<protein>
    <submittedName>
        <fullName evidence="3">Uncharacterized protein</fullName>
    </submittedName>
</protein>
<keyword evidence="2" id="KW-0732">Signal</keyword>
<feature type="signal peptide" evidence="2">
    <location>
        <begin position="1"/>
        <end position="21"/>
    </location>
</feature>
<dbReference type="AlphaFoldDB" id="A0A8K1CCE5"/>
<name>A0A8K1CCE5_PYTOL</name>
<proteinExistence type="predicted"/>
<dbReference type="Proteomes" id="UP000794436">
    <property type="component" value="Unassembled WGS sequence"/>
</dbReference>
<dbReference type="PANTHER" id="PTHR38150:SF1">
    <property type="entry name" value="PFU DOMAIN-CONTAINING PROTEIN"/>
    <property type="match status" value="1"/>
</dbReference>
<organism evidence="3 4">
    <name type="scientific">Pythium oligandrum</name>
    <name type="common">Mycoparasitic fungus</name>
    <dbReference type="NCBI Taxonomy" id="41045"/>
    <lineage>
        <taxon>Eukaryota</taxon>
        <taxon>Sar</taxon>
        <taxon>Stramenopiles</taxon>
        <taxon>Oomycota</taxon>
        <taxon>Peronosporomycetes</taxon>
        <taxon>Pythiales</taxon>
        <taxon>Pythiaceae</taxon>
        <taxon>Pythium</taxon>
    </lineage>
</organism>
<comment type="caution">
    <text evidence="3">The sequence shown here is derived from an EMBL/GenBank/DDBJ whole genome shotgun (WGS) entry which is preliminary data.</text>
</comment>
<dbReference type="OrthoDB" id="10259249at2759"/>
<dbReference type="InterPro" id="IPR038122">
    <property type="entry name" value="PFU_sf"/>
</dbReference>
<reference evidence="3" key="1">
    <citation type="submission" date="2019-03" db="EMBL/GenBank/DDBJ databases">
        <title>Long read genome sequence of the mycoparasitic Pythium oligandrum ATCC 38472 isolated from sugarbeet rhizosphere.</title>
        <authorList>
            <person name="Gaulin E."/>
        </authorList>
    </citation>
    <scope>NUCLEOTIDE SEQUENCE</scope>
    <source>
        <strain evidence="3">ATCC 38472_TT</strain>
    </source>
</reference>
<dbReference type="Gene3D" id="3.10.20.870">
    <property type="entry name" value="PFU (PLAA family ubiquitin binding), C-terminal domain"/>
    <property type="match status" value="1"/>
</dbReference>
<dbReference type="EMBL" id="SPLM01000108">
    <property type="protein sequence ID" value="TMW60550.1"/>
    <property type="molecule type" value="Genomic_DNA"/>
</dbReference>